<reference evidence="1 2" key="1">
    <citation type="submission" date="2021-01" db="EMBL/GenBank/DDBJ databases">
        <title>Whole genome shotgun sequence of Catellatospora bangladeshensis NBRC 107357.</title>
        <authorList>
            <person name="Komaki H."/>
            <person name="Tamura T."/>
        </authorList>
    </citation>
    <scope>NUCLEOTIDE SEQUENCE [LARGE SCALE GENOMIC DNA]</scope>
    <source>
        <strain evidence="1 2">NBRC 107357</strain>
    </source>
</reference>
<evidence type="ECO:0000313" key="1">
    <source>
        <dbReference type="EMBL" id="GIF80348.1"/>
    </source>
</evidence>
<dbReference type="EMBL" id="BONF01000009">
    <property type="protein sequence ID" value="GIF80348.1"/>
    <property type="molecule type" value="Genomic_DNA"/>
</dbReference>
<protein>
    <submittedName>
        <fullName evidence="1">Uncharacterized protein</fullName>
    </submittedName>
</protein>
<proteinExistence type="predicted"/>
<name>A0A8J3JGP3_9ACTN</name>
<comment type="caution">
    <text evidence="1">The sequence shown here is derived from an EMBL/GenBank/DDBJ whole genome shotgun (WGS) entry which is preliminary data.</text>
</comment>
<dbReference type="AlphaFoldDB" id="A0A8J3JGP3"/>
<sequence length="143" mass="15590">MPPAYLRYYRPHTHAEVGGEITEPAEVERLGDLALAEHAAAGVGYLPGLTLWRDADTPEDSLGICVAADGWALIHTDDDLFQQVTRGGRAPDGTRRRVAWDDFLTVPTACFLDRGQAVAAIRLWWRGGDVRGSGLFSNDLDTA</sequence>
<evidence type="ECO:0000313" key="2">
    <source>
        <dbReference type="Proteomes" id="UP000601223"/>
    </source>
</evidence>
<dbReference type="RefSeq" id="WP_203743802.1">
    <property type="nucleotide sequence ID" value="NZ_BONF01000009.1"/>
</dbReference>
<gene>
    <name evidence="1" type="ORF">Cba03nite_16970</name>
</gene>
<dbReference type="Proteomes" id="UP000601223">
    <property type="component" value="Unassembled WGS sequence"/>
</dbReference>
<keyword evidence="2" id="KW-1185">Reference proteome</keyword>
<organism evidence="1 2">
    <name type="scientific">Catellatospora bangladeshensis</name>
    <dbReference type="NCBI Taxonomy" id="310355"/>
    <lineage>
        <taxon>Bacteria</taxon>
        <taxon>Bacillati</taxon>
        <taxon>Actinomycetota</taxon>
        <taxon>Actinomycetes</taxon>
        <taxon>Micromonosporales</taxon>
        <taxon>Micromonosporaceae</taxon>
        <taxon>Catellatospora</taxon>
    </lineage>
</organism>
<accession>A0A8J3JGP3</accession>